<feature type="domain" description="CRIB" evidence="2">
    <location>
        <begin position="105"/>
        <end position="118"/>
    </location>
</feature>
<comment type="caution">
    <text evidence="3">The sequence shown here is derived from an EMBL/GenBank/DDBJ whole genome shotgun (WGS) entry which is preliminary data.</text>
</comment>
<feature type="compositionally biased region" description="Basic and acidic residues" evidence="1">
    <location>
        <begin position="460"/>
        <end position="479"/>
    </location>
</feature>
<sequence>MTGTDGSSDLRHMSNSQASFLELTGSKRSFFTRGRKSRRQSSQLSSSVGDENEADIRRASILRKDRSRRGAHMPQASGNYMESFCTHTPTPPLTRVIVPDLKGLISSPFDFQHVTHTNSNQFTALGRSSGNEIAAEFWAVRASQVPHRGLNGIKAEDLQFQEFSSDDFNSPGSRSASALDTRSPPLSPSGARQEEQRPGSSHSQSGKSLRLSRSVESFSQPVIKNRTHRHTQSAAAPPRISSRLPLTRIEDLPEDLSPNPRSHTFTPSPSNRNSGIWDIFAPSSPPTTGERLTPIADEEPTFVGHAVTTPDDSAIHIPFSPSLENVSEEPEPFSNPRPAPPPPARSSKISRSPSTDLYSFRDSTSLISRSNGRQSPLTSPKSATQRTSITRPMSQMSDTLNSAAVTRQSSIRRPIPARHNSGTWRAYDESWEEDIDYIYEHALEADCEWDWEESSTGNGSDDRELTPGREEPMKVEEHSPTAISQIACTASKVSAEEPALQTRFFPGAFRPSLLVPVPSPNAVPELESRSAVSTSTADTGIRTPLDYYTQKTTMLTVPAPYAEGEGFSLSPSLLVPHDYKEQSMREEMYEDLLAEYESSDRHFPLLDASQSVASSSRSSRVRSSKRSSYDSSLASKEGSGSVSWNSPVRRSASSSGSLPELVHSRRARKTFDMMVDHLSEQVASFASFGEDEQGINNKEDDDTTPPGNQINAGRTFFASDDEDHPEEEATTSVEISPQQASASAHSYHKHATSEGAVQILTTSSEEPQQLRPLGNRKRAASSAATASLNRNRPAQLSLFPAPSRYKMQSPAPPSAR</sequence>
<feature type="region of interest" description="Disordered" evidence="1">
    <location>
        <begin position="687"/>
        <end position="816"/>
    </location>
</feature>
<feature type="compositionally biased region" description="Low complexity" evidence="1">
    <location>
        <begin position="609"/>
        <end position="618"/>
    </location>
</feature>
<feature type="compositionally biased region" description="Polar residues" evidence="1">
    <location>
        <begin position="355"/>
        <end position="411"/>
    </location>
</feature>
<gene>
    <name evidence="3" type="ORF">GQ43DRAFT_472550</name>
</gene>
<protein>
    <recommendedName>
        <fullName evidence="2">CRIB domain-containing protein</fullName>
    </recommendedName>
</protein>
<dbReference type="Proteomes" id="UP000799536">
    <property type="component" value="Unassembled WGS sequence"/>
</dbReference>
<feature type="region of interest" description="Disordered" evidence="1">
    <location>
        <begin position="609"/>
        <end position="659"/>
    </location>
</feature>
<keyword evidence="4" id="KW-1185">Reference proteome</keyword>
<feature type="region of interest" description="Disordered" evidence="1">
    <location>
        <begin position="1"/>
        <end position="20"/>
    </location>
</feature>
<dbReference type="InterPro" id="IPR000095">
    <property type="entry name" value="CRIB_dom"/>
</dbReference>
<feature type="compositionally biased region" description="Low complexity" evidence="1">
    <location>
        <begin position="345"/>
        <end position="354"/>
    </location>
</feature>
<reference evidence="3" key="1">
    <citation type="journal article" date="2020" name="Stud. Mycol.">
        <title>101 Dothideomycetes genomes: a test case for predicting lifestyles and emergence of pathogens.</title>
        <authorList>
            <person name="Haridas S."/>
            <person name="Albert R."/>
            <person name="Binder M."/>
            <person name="Bloem J."/>
            <person name="Labutti K."/>
            <person name="Salamov A."/>
            <person name="Andreopoulos B."/>
            <person name="Baker S."/>
            <person name="Barry K."/>
            <person name="Bills G."/>
            <person name="Bluhm B."/>
            <person name="Cannon C."/>
            <person name="Castanera R."/>
            <person name="Culley D."/>
            <person name="Daum C."/>
            <person name="Ezra D."/>
            <person name="Gonzalez J."/>
            <person name="Henrissat B."/>
            <person name="Kuo A."/>
            <person name="Liang C."/>
            <person name="Lipzen A."/>
            <person name="Lutzoni F."/>
            <person name="Magnuson J."/>
            <person name="Mondo S."/>
            <person name="Nolan M."/>
            <person name="Ohm R."/>
            <person name="Pangilinan J."/>
            <person name="Park H.-J."/>
            <person name="Ramirez L."/>
            <person name="Alfaro M."/>
            <person name="Sun H."/>
            <person name="Tritt A."/>
            <person name="Yoshinaga Y."/>
            <person name="Zwiers L.-H."/>
            <person name="Turgeon B."/>
            <person name="Goodwin S."/>
            <person name="Spatafora J."/>
            <person name="Crous P."/>
            <person name="Grigoriev I."/>
        </authorList>
    </citation>
    <scope>NUCLEOTIDE SEQUENCE</scope>
    <source>
        <strain evidence="3">ATCC 74209</strain>
    </source>
</reference>
<feature type="region of interest" description="Disordered" evidence="1">
    <location>
        <begin position="450"/>
        <end position="480"/>
    </location>
</feature>
<feature type="compositionally biased region" description="Pro residues" evidence="1">
    <location>
        <begin position="333"/>
        <end position="344"/>
    </location>
</feature>
<feature type="compositionally biased region" description="Basic and acidic residues" evidence="1">
    <location>
        <begin position="54"/>
        <end position="64"/>
    </location>
</feature>
<dbReference type="PROSITE" id="PS50108">
    <property type="entry name" value="CRIB"/>
    <property type="match status" value="1"/>
</dbReference>
<name>A0A9P4MY70_9PLEO</name>
<organism evidence="3 4">
    <name type="scientific">Delitschia confertaspora ATCC 74209</name>
    <dbReference type="NCBI Taxonomy" id="1513339"/>
    <lineage>
        <taxon>Eukaryota</taxon>
        <taxon>Fungi</taxon>
        <taxon>Dikarya</taxon>
        <taxon>Ascomycota</taxon>
        <taxon>Pezizomycotina</taxon>
        <taxon>Dothideomycetes</taxon>
        <taxon>Pleosporomycetidae</taxon>
        <taxon>Pleosporales</taxon>
        <taxon>Delitschiaceae</taxon>
        <taxon>Delitschia</taxon>
    </lineage>
</organism>
<feature type="region of interest" description="Disordered" evidence="1">
    <location>
        <begin position="31"/>
        <end position="83"/>
    </location>
</feature>
<feature type="compositionally biased region" description="Acidic residues" evidence="1">
    <location>
        <begin position="719"/>
        <end position="729"/>
    </location>
</feature>
<feature type="compositionally biased region" description="Polar residues" evidence="1">
    <location>
        <begin position="1"/>
        <end position="19"/>
    </location>
</feature>
<evidence type="ECO:0000256" key="1">
    <source>
        <dbReference type="SAM" id="MobiDB-lite"/>
    </source>
</evidence>
<feature type="compositionally biased region" description="Polar residues" evidence="1">
    <location>
        <begin position="198"/>
        <end position="207"/>
    </location>
</feature>
<dbReference type="EMBL" id="ML994014">
    <property type="protein sequence ID" value="KAF2200600.1"/>
    <property type="molecule type" value="Genomic_DNA"/>
</dbReference>
<dbReference type="OrthoDB" id="24581at2759"/>
<feature type="compositionally biased region" description="Polar residues" evidence="1">
    <location>
        <begin position="164"/>
        <end position="180"/>
    </location>
</feature>
<evidence type="ECO:0000313" key="4">
    <source>
        <dbReference type="Proteomes" id="UP000799536"/>
    </source>
</evidence>
<feature type="region of interest" description="Disordered" evidence="1">
    <location>
        <begin position="304"/>
        <end position="421"/>
    </location>
</feature>
<proteinExistence type="predicted"/>
<feature type="region of interest" description="Disordered" evidence="1">
    <location>
        <begin position="164"/>
        <end position="275"/>
    </location>
</feature>
<evidence type="ECO:0000313" key="3">
    <source>
        <dbReference type="EMBL" id="KAF2200600.1"/>
    </source>
</evidence>
<feature type="compositionally biased region" description="Polar residues" evidence="1">
    <location>
        <begin position="730"/>
        <end position="739"/>
    </location>
</feature>
<accession>A0A9P4MY70</accession>
<feature type="compositionally biased region" description="Low complexity" evidence="1">
    <location>
        <begin position="643"/>
        <end position="657"/>
    </location>
</feature>
<dbReference type="AlphaFoldDB" id="A0A9P4MY70"/>
<feature type="compositionally biased region" description="Acidic residues" evidence="1">
    <location>
        <begin position="689"/>
        <end position="703"/>
    </location>
</feature>
<feature type="compositionally biased region" description="Polar residues" evidence="1">
    <location>
        <begin position="259"/>
        <end position="274"/>
    </location>
</feature>
<evidence type="ECO:0000259" key="2">
    <source>
        <dbReference type="PROSITE" id="PS50108"/>
    </source>
</evidence>